<name>A0A0U1KTV2_9FIRM</name>
<evidence type="ECO:0000313" key="3">
    <source>
        <dbReference type="Proteomes" id="UP000049855"/>
    </source>
</evidence>
<dbReference type="PANTHER" id="PTHR35271">
    <property type="entry name" value="ABC TRANSPORTER, SUBSTRATE-BINDING LIPOPROTEIN-RELATED"/>
    <property type="match status" value="1"/>
</dbReference>
<accession>A0A0U1KTV2</accession>
<sequence>MTKVRLCLKLAAGCLLLLWLAVAAGSAGQWQRDYHPSPKAQGGKYRIAYCETEAFANYAATLYNLVQGLAKLGWVTGVEDLPYTPGQKDTQAMWEWLAAHDTGPYIEFVANGYYTYQADPGIRIAVRQAILSRLNHTSDIDVMLAMGTWPGQDLATDAHHVPTLIFSTSNAVRSGIVASDIDSGRDHIWAHMDANRYRRQLEVFHDIFGFKRLGIVYEDTVMGRSVAALEDVNAVAQERGFEVVWRHVDDKTRQGDPKLYVRQALAAHRELAAEVDAMYLTQYSHRSSAMLPELLQPFYDQKIPVFAQQWGNENVNGALLSVSTTDFSGIGRFGAEVIVRTLQGEKPRSLPQVFERTPLIVLNLKVAAQIGWTVPVDIILSADDVYR</sequence>
<reference evidence="3" key="1">
    <citation type="submission" date="2015-03" db="EMBL/GenBank/DDBJ databases">
        <authorList>
            <person name="Nijsse Bart"/>
        </authorList>
    </citation>
    <scope>NUCLEOTIDE SEQUENCE [LARGE SCALE GENOMIC DNA]</scope>
</reference>
<gene>
    <name evidence="2" type="ORF">SpAn4DRAFT_1795</name>
</gene>
<dbReference type="Proteomes" id="UP000049855">
    <property type="component" value="Unassembled WGS sequence"/>
</dbReference>
<dbReference type="AlphaFoldDB" id="A0A0U1KTV2"/>
<dbReference type="Pfam" id="PF04392">
    <property type="entry name" value="ABC_sub_bind"/>
    <property type="match status" value="1"/>
</dbReference>
<organism evidence="2 3">
    <name type="scientific">Sporomusa ovata</name>
    <dbReference type="NCBI Taxonomy" id="2378"/>
    <lineage>
        <taxon>Bacteria</taxon>
        <taxon>Bacillati</taxon>
        <taxon>Bacillota</taxon>
        <taxon>Negativicutes</taxon>
        <taxon>Selenomonadales</taxon>
        <taxon>Sporomusaceae</taxon>
        <taxon>Sporomusa</taxon>
    </lineage>
</organism>
<dbReference type="PANTHER" id="PTHR35271:SF1">
    <property type="entry name" value="ABC TRANSPORTER, SUBSTRATE-BINDING LIPOPROTEIN"/>
    <property type="match status" value="1"/>
</dbReference>
<keyword evidence="3" id="KW-1185">Reference proteome</keyword>
<feature type="signal peptide" evidence="1">
    <location>
        <begin position="1"/>
        <end position="23"/>
    </location>
</feature>
<dbReference type="InterPro" id="IPR007487">
    <property type="entry name" value="ABC_transpt-TYRBP-like"/>
</dbReference>
<evidence type="ECO:0000256" key="1">
    <source>
        <dbReference type="SAM" id="SignalP"/>
    </source>
</evidence>
<evidence type="ECO:0000313" key="2">
    <source>
        <dbReference type="EMBL" id="CQR70817.1"/>
    </source>
</evidence>
<dbReference type="RefSeq" id="WP_021169537.1">
    <property type="nucleotide sequence ID" value="NZ_CTRP01000003.1"/>
</dbReference>
<protein>
    <submittedName>
        <fullName evidence="2">ABC transporter substrate-binding protein</fullName>
    </submittedName>
</protein>
<keyword evidence="1" id="KW-0732">Signal</keyword>
<proteinExistence type="predicted"/>
<dbReference type="EMBL" id="CTRP01000003">
    <property type="protein sequence ID" value="CQR70817.1"/>
    <property type="molecule type" value="Genomic_DNA"/>
</dbReference>
<dbReference type="Gene3D" id="3.40.50.2300">
    <property type="match status" value="2"/>
</dbReference>
<feature type="chain" id="PRO_5006710541" evidence="1">
    <location>
        <begin position="24"/>
        <end position="387"/>
    </location>
</feature>